<dbReference type="EMBL" id="QXFV01000104">
    <property type="protein sequence ID" value="KAE9049874.1"/>
    <property type="molecule type" value="Genomic_DNA"/>
</dbReference>
<dbReference type="Proteomes" id="UP000434957">
    <property type="component" value="Unassembled WGS sequence"/>
</dbReference>
<protein>
    <recommendedName>
        <fullName evidence="4">Crinkler effector protein N-terminal domain-containing protein</fullName>
    </recommendedName>
</protein>
<keyword evidence="3" id="KW-0964">Secreted</keyword>
<evidence type="ECO:0000259" key="4">
    <source>
        <dbReference type="Pfam" id="PF20147"/>
    </source>
</evidence>
<dbReference type="AlphaFoldDB" id="A0A6A3P8D5"/>
<organism evidence="5 7">
    <name type="scientific">Phytophthora rubi</name>
    <dbReference type="NCBI Taxonomy" id="129364"/>
    <lineage>
        <taxon>Eukaryota</taxon>
        <taxon>Sar</taxon>
        <taxon>Stramenopiles</taxon>
        <taxon>Oomycota</taxon>
        <taxon>Peronosporomycetes</taxon>
        <taxon>Peronosporales</taxon>
        <taxon>Peronosporaceae</taxon>
        <taxon>Phytophthora</taxon>
    </lineage>
</organism>
<evidence type="ECO:0000256" key="2">
    <source>
        <dbReference type="ARBA" id="ARBA00004613"/>
    </source>
</evidence>
<evidence type="ECO:0000313" key="7">
    <source>
        <dbReference type="Proteomes" id="UP000429607"/>
    </source>
</evidence>
<feature type="domain" description="Crinkler effector protein N-terminal" evidence="4">
    <location>
        <begin position="2"/>
        <end position="122"/>
    </location>
</feature>
<gene>
    <name evidence="5" type="ORF">PR001_g2909</name>
    <name evidence="6" type="ORF">PR003_g3146</name>
</gene>
<dbReference type="GO" id="GO:0005576">
    <property type="term" value="C:extracellular region"/>
    <property type="evidence" value="ECO:0007669"/>
    <property type="project" value="UniProtKB-SubCell"/>
</dbReference>
<dbReference type="InterPro" id="IPR045379">
    <property type="entry name" value="Crinkler_N"/>
</dbReference>
<proteinExistence type="predicted"/>
<dbReference type="EMBL" id="QXFT01000106">
    <property type="protein sequence ID" value="KAE9354872.1"/>
    <property type="molecule type" value="Genomic_DNA"/>
</dbReference>
<comment type="subcellular location">
    <subcellularLocation>
        <location evidence="1">Host cell</location>
    </subcellularLocation>
    <subcellularLocation>
        <location evidence="2">Secreted</location>
    </subcellularLocation>
</comment>
<dbReference type="GO" id="GO:0043657">
    <property type="term" value="C:host cell"/>
    <property type="evidence" value="ECO:0007669"/>
    <property type="project" value="UniProtKB-SubCell"/>
</dbReference>
<evidence type="ECO:0000256" key="3">
    <source>
        <dbReference type="ARBA" id="ARBA00022525"/>
    </source>
</evidence>
<accession>A0A6A3P8D5</accession>
<evidence type="ECO:0000313" key="8">
    <source>
        <dbReference type="Proteomes" id="UP000434957"/>
    </source>
</evidence>
<evidence type="ECO:0000313" key="6">
    <source>
        <dbReference type="EMBL" id="KAE9354872.1"/>
    </source>
</evidence>
<evidence type="ECO:0000313" key="5">
    <source>
        <dbReference type="EMBL" id="KAE9049874.1"/>
    </source>
</evidence>
<comment type="caution">
    <text evidence="5">The sequence shown here is derived from an EMBL/GenBank/DDBJ whole genome shotgun (WGS) entry which is preliminary data.</text>
</comment>
<name>A0A6A3P8D5_9STRA</name>
<reference evidence="5 7" key="1">
    <citation type="submission" date="2018-09" db="EMBL/GenBank/DDBJ databases">
        <title>Genomic investigation of the strawberry pathogen Phytophthora fragariae indicates pathogenicity is determined by transcriptional variation in three key races.</title>
        <authorList>
            <person name="Adams T.M."/>
            <person name="Armitage A.D."/>
            <person name="Sobczyk M.K."/>
            <person name="Bates H.J."/>
            <person name="Dunwell J.M."/>
            <person name="Nellist C.F."/>
            <person name="Harrison R.J."/>
        </authorList>
    </citation>
    <scope>NUCLEOTIDE SEQUENCE [LARGE SCALE GENOMIC DNA]</scope>
    <source>
        <strain evidence="5 7">SCRP249</strain>
        <strain evidence="6 8">SCRP333</strain>
    </source>
</reference>
<sequence length="446" mass="49516">MVKLLCAVVGAAGSAFEVDIDEGASVSALKDAIKGKKPNDFKDIDADKLQLFLAKKGDAWLKDDDPAALELEEGKTHQDIQTVIHGDKMKATWTIEDVLTANNMTKRKGRAPKSKQIHVLVVLPVGAVGSASEASLTTQMAQEIHDLHEQANQKKRKQYVHSKMNSTQGRELLQNLNIQVDVVRTVPYAARRETQIDAFKWGSVLDECGKEIALTEEQQRERYRTYVEANIKKELIANQLCVVGVEHSENILTVEVGGRDIELKGRTDLLILSDAVKDYPSDARYLTGVKLLIEVKRAVRPSFDFQAMSELIALDLIVKYPVMALLTDLNGVWLFFWISEKDNDSARICKARIQTPGEAFEVIKTLLTQSPTADADIQLPGFQESVKRQKLAKVLPPVGEGGESGAIRESIERYYDIASILGPDIEMARAVARQVTRSIPTLSYFS</sequence>
<dbReference type="Pfam" id="PF20147">
    <property type="entry name" value="Crinkler"/>
    <property type="match status" value="1"/>
</dbReference>
<dbReference type="Proteomes" id="UP000429607">
    <property type="component" value="Unassembled WGS sequence"/>
</dbReference>
<evidence type="ECO:0000256" key="1">
    <source>
        <dbReference type="ARBA" id="ARBA00004340"/>
    </source>
</evidence>
<keyword evidence="8" id="KW-1185">Reference proteome</keyword>